<dbReference type="Proteomes" id="UP000198853">
    <property type="component" value="Unassembled WGS sequence"/>
</dbReference>
<reference evidence="1 2" key="1">
    <citation type="submission" date="2016-10" db="EMBL/GenBank/DDBJ databases">
        <authorList>
            <person name="de Groot N.N."/>
        </authorList>
    </citation>
    <scope>NUCLEOTIDE SEQUENCE [LARGE SCALE GENOMIC DNA]</scope>
    <source>
        <strain evidence="1 2">DSM 21771</strain>
    </source>
</reference>
<dbReference type="RefSeq" id="WP_090399527.1">
    <property type="nucleotide sequence ID" value="NZ_FNEN01000018.1"/>
</dbReference>
<accession>A0A1G8RJ97</accession>
<keyword evidence="2" id="KW-1185">Reference proteome</keyword>
<organism evidence="1 2">
    <name type="scientific">Natribacillus halophilus</name>
    <dbReference type="NCBI Taxonomy" id="549003"/>
    <lineage>
        <taxon>Bacteria</taxon>
        <taxon>Bacillati</taxon>
        <taxon>Bacillota</taxon>
        <taxon>Bacilli</taxon>
        <taxon>Bacillales</taxon>
        <taxon>Bacillaceae</taxon>
        <taxon>Natribacillus</taxon>
    </lineage>
</organism>
<proteinExistence type="predicted"/>
<dbReference type="AlphaFoldDB" id="A0A1G8RJ97"/>
<evidence type="ECO:0000313" key="1">
    <source>
        <dbReference type="EMBL" id="SDJ16943.1"/>
    </source>
</evidence>
<gene>
    <name evidence="1" type="ORF">SAMN04488123_11832</name>
</gene>
<protein>
    <submittedName>
        <fullName evidence="1">Uncharacterized protein</fullName>
    </submittedName>
</protein>
<sequence length="74" mass="8066">MIPVSARDAARQKLIDVYLKKVAPFSEWSGFFMALLPMGGAISCQDLTDYGFTVLYAGNYLPKIKTTPHGVASP</sequence>
<name>A0A1G8RJ97_9BACI</name>
<evidence type="ECO:0000313" key="2">
    <source>
        <dbReference type="Proteomes" id="UP000198853"/>
    </source>
</evidence>
<dbReference type="EMBL" id="FNEN01000018">
    <property type="protein sequence ID" value="SDJ16943.1"/>
    <property type="molecule type" value="Genomic_DNA"/>
</dbReference>